<proteinExistence type="predicted"/>
<name>A0A437M303_9PROT</name>
<gene>
    <name evidence="2" type="ORF">EOD42_19895</name>
</gene>
<feature type="transmembrane region" description="Helical" evidence="1">
    <location>
        <begin position="103"/>
        <end position="121"/>
    </location>
</feature>
<protein>
    <submittedName>
        <fullName evidence="2">DUF2177 family protein</fullName>
    </submittedName>
</protein>
<dbReference type="Pfam" id="PF09945">
    <property type="entry name" value="DUF2177"/>
    <property type="match status" value="1"/>
</dbReference>
<dbReference type="AlphaFoldDB" id="A0A437M303"/>
<keyword evidence="1" id="KW-0472">Membrane</keyword>
<accession>A0A437M303</accession>
<sequence length="123" mass="13306">MYLISAAVMLPIDAAWLKLSAEPLYRARIGHLMRAEGFGLAPAVTFYFLYLAGVLVLAQLPAATWQGAAWRGAVLGLVAYGTYDLTNQATLRDWPVMVTVIDLAWGTVLTATVAGLGHWLGDR</sequence>
<feature type="transmembrane region" description="Helical" evidence="1">
    <location>
        <begin position="38"/>
        <end position="58"/>
    </location>
</feature>
<dbReference type="InterPro" id="IPR018687">
    <property type="entry name" value="DUF2177_membr"/>
</dbReference>
<keyword evidence="3" id="KW-1185">Reference proteome</keyword>
<evidence type="ECO:0000313" key="2">
    <source>
        <dbReference type="EMBL" id="RVT92091.1"/>
    </source>
</evidence>
<reference evidence="2 3" key="1">
    <citation type="submission" date="2019-01" db="EMBL/GenBank/DDBJ databases">
        <authorList>
            <person name="Chen W.-M."/>
        </authorList>
    </citation>
    <scope>NUCLEOTIDE SEQUENCE [LARGE SCALE GENOMIC DNA]</scope>
    <source>
        <strain evidence="2 3">CCP-6</strain>
    </source>
</reference>
<comment type="caution">
    <text evidence="2">The sequence shown here is derived from an EMBL/GenBank/DDBJ whole genome shotgun (WGS) entry which is preliminary data.</text>
</comment>
<organism evidence="2 3">
    <name type="scientific">Rhodovarius crocodyli</name>
    <dbReference type="NCBI Taxonomy" id="1979269"/>
    <lineage>
        <taxon>Bacteria</taxon>
        <taxon>Pseudomonadati</taxon>
        <taxon>Pseudomonadota</taxon>
        <taxon>Alphaproteobacteria</taxon>
        <taxon>Acetobacterales</taxon>
        <taxon>Roseomonadaceae</taxon>
        <taxon>Rhodovarius</taxon>
    </lineage>
</organism>
<keyword evidence="1" id="KW-0812">Transmembrane</keyword>
<dbReference type="OrthoDB" id="166547at2"/>
<evidence type="ECO:0000256" key="1">
    <source>
        <dbReference type="SAM" id="Phobius"/>
    </source>
</evidence>
<dbReference type="EMBL" id="SACL01000008">
    <property type="protein sequence ID" value="RVT92091.1"/>
    <property type="molecule type" value="Genomic_DNA"/>
</dbReference>
<evidence type="ECO:0000313" key="3">
    <source>
        <dbReference type="Proteomes" id="UP000282957"/>
    </source>
</evidence>
<keyword evidence="1" id="KW-1133">Transmembrane helix</keyword>
<dbReference type="Proteomes" id="UP000282957">
    <property type="component" value="Unassembled WGS sequence"/>
</dbReference>